<dbReference type="AlphaFoldDB" id="A0ABD0LR24"/>
<name>A0ABD0LR24_9CAEN</name>
<accession>A0ABD0LR24</accession>
<dbReference type="Gene3D" id="3.90.550.20">
    <property type="match status" value="1"/>
</dbReference>
<proteinExistence type="predicted"/>
<evidence type="ECO:0000313" key="1">
    <source>
        <dbReference type="EMBL" id="KAK7501802.1"/>
    </source>
</evidence>
<organism evidence="1 2">
    <name type="scientific">Batillaria attramentaria</name>
    <dbReference type="NCBI Taxonomy" id="370345"/>
    <lineage>
        <taxon>Eukaryota</taxon>
        <taxon>Metazoa</taxon>
        <taxon>Spiralia</taxon>
        <taxon>Lophotrochozoa</taxon>
        <taxon>Mollusca</taxon>
        <taxon>Gastropoda</taxon>
        <taxon>Caenogastropoda</taxon>
        <taxon>Sorbeoconcha</taxon>
        <taxon>Cerithioidea</taxon>
        <taxon>Batillariidae</taxon>
        <taxon>Batillaria</taxon>
    </lineage>
</organism>
<gene>
    <name evidence="1" type="ORF">BaRGS_00006888</name>
</gene>
<dbReference type="InterPro" id="IPR029044">
    <property type="entry name" value="Nucleotide-diphossugar_trans"/>
</dbReference>
<reference evidence="1 2" key="1">
    <citation type="journal article" date="2023" name="Sci. Data">
        <title>Genome assembly of the Korean intertidal mud-creeper Batillaria attramentaria.</title>
        <authorList>
            <person name="Patra A.K."/>
            <person name="Ho P.T."/>
            <person name="Jun S."/>
            <person name="Lee S.J."/>
            <person name="Kim Y."/>
            <person name="Won Y.J."/>
        </authorList>
    </citation>
    <scope>NUCLEOTIDE SEQUENCE [LARGE SCALE GENOMIC DNA]</scope>
    <source>
        <strain evidence="1">Wonlab-2016</strain>
    </source>
</reference>
<protein>
    <submittedName>
        <fullName evidence="1">Uncharacterized protein</fullName>
    </submittedName>
</protein>
<dbReference type="PANTHER" id="PTHR46830">
    <property type="entry name" value="TRANSFERASE, PUTATIVE-RELATED"/>
    <property type="match status" value="1"/>
</dbReference>
<evidence type="ECO:0000313" key="2">
    <source>
        <dbReference type="Proteomes" id="UP001519460"/>
    </source>
</evidence>
<dbReference type="EMBL" id="JACVVK020000029">
    <property type="protein sequence ID" value="KAK7501802.1"/>
    <property type="molecule type" value="Genomic_DNA"/>
</dbReference>
<dbReference type="PANTHER" id="PTHR46830:SF2">
    <property type="entry name" value="ALPHA-1,4-N-ACETYLGLUCOSAMINYLTRANSFERASE"/>
    <property type="match status" value="1"/>
</dbReference>
<sequence>RRNSTTRTRSAIFIAHRTRRVLGPVVFLSYPYQRMTEGSFVNHGATTLFEEKNARDFVGVGCFVLCSNHDYGKGAGDSRLRQLGATDSAKITETRPYSSVLVPTAHPTLARFPAVPTKRRTTTRATPTTVVKTTKVASTLATELAHHFTVYGQICDPLPTTVPSNASIFQCDFRTRKPVPCSHRLRAELACNDSSAEIVYRWVKLDSPPAVYGYNDTCLARVVAQRCTKGGLIPRVVHYVNFNRRKMLFHGLLSVLSAVRFIRPCLVLFHADYLPFGSFWDTLVQLVPHVIHVNRTQPTAIFDQFGGVYSDTDHIVLNPLDDLLNHSVVMGIENKDKNFGNGFYMGKAGAEFLKLWHAAYRTFDDGRWGEHSCIVPFKLHKNHSEVALHVVDSFFRPNGMSIPSKFYTGHYNWTELYGVHLYQRVYKQYFQGKIETRNTSLGEITRHVLFGDSGACFGEKKDVKLTPLRESVK</sequence>
<feature type="non-terminal residue" evidence="1">
    <location>
        <position position="1"/>
    </location>
</feature>
<comment type="caution">
    <text evidence="1">The sequence shown here is derived from an EMBL/GenBank/DDBJ whole genome shotgun (WGS) entry which is preliminary data.</text>
</comment>
<dbReference type="SUPFAM" id="SSF53448">
    <property type="entry name" value="Nucleotide-diphospho-sugar transferases"/>
    <property type="match status" value="1"/>
</dbReference>
<keyword evidence="2" id="KW-1185">Reference proteome</keyword>
<dbReference type="Proteomes" id="UP001519460">
    <property type="component" value="Unassembled WGS sequence"/>
</dbReference>